<organism evidence="2 3">
    <name type="scientific">Trichocladium antarcticum</name>
    <dbReference type="NCBI Taxonomy" id="1450529"/>
    <lineage>
        <taxon>Eukaryota</taxon>
        <taxon>Fungi</taxon>
        <taxon>Dikarya</taxon>
        <taxon>Ascomycota</taxon>
        <taxon>Pezizomycotina</taxon>
        <taxon>Sordariomycetes</taxon>
        <taxon>Sordariomycetidae</taxon>
        <taxon>Sordariales</taxon>
        <taxon>Chaetomiaceae</taxon>
        <taxon>Trichocladium</taxon>
    </lineage>
</organism>
<keyword evidence="3" id="KW-1185">Reference proteome</keyword>
<dbReference type="Proteomes" id="UP001304895">
    <property type="component" value="Unassembled WGS sequence"/>
</dbReference>
<comment type="caution">
    <text evidence="2">The sequence shown here is derived from an EMBL/GenBank/DDBJ whole genome shotgun (WGS) entry which is preliminary data.</text>
</comment>
<feature type="region of interest" description="Disordered" evidence="1">
    <location>
        <begin position="1"/>
        <end position="60"/>
    </location>
</feature>
<accession>A0AAN6Z9F9</accession>
<name>A0AAN6Z9F9_9PEZI</name>
<feature type="compositionally biased region" description="Basic residues" evidence="1">
    <location>
        <begin position="41"/>
        <end position="54"/>
    </location>
</feature>
<protein>
    <recommendedName>
        <fullName evidence="4">Argonaute complex, subunit Arb1</fullName>
    </recommendedName>
</protein>
<dbReference type="GO" id="GO:0031047">
    <property type="term" value="P:regulatory ncRNA-mediated gene silencing"/>
    <property type="evidence" value="ECO:0007669"/>
    <property type="project" value="InterPro"/>
</dbReference>
<evidence type="ECO:0008006" key="4">
    <source>
        <dbReference type="Google" id="ProtNLM"/>
    </source>
</evidence>
<feature type="region of interest" description="Disordered" evidence="1">
    <location>
        <begin position="449"/>
        <end position="475"/>
    </location>
</feature>
<reference evidence="2" key="2">
    <citation type="submission" date="2023-05" db="EMBL/GenBank/DDBJ databases">
        <authorList>
            <consortium name="Lawrence Berkeley National Laboratory"/>
            <person name="Steindorff A."/>
            <person name="Hensen N."/>
            <person name="Bonometti L."/>
            <person name="Westerberg I."/>
            <person name="Brannstrom I.O."/>
            <person name="Guillou S."/>
            <person name="Cros-Aarteil S."/>
            <person name="Calhoun S."/>
            <person name="Haridas S."/>
            <person name="Kuo A."/>
            <person name="Mondo S."/>
            <person name="Pangilinan J."/>
            <person name="Riley R."/>
            <person name="Labutti K."/>
            <person name="Andreopoulos B."/>
            <person name="Lipzen A."/>
            <person name="Chen C."/>
            <person name="Yanf M."/>
            <person name="Daum C."/>
            <person name="Ng V."/>
            <person name="Clum A."/>
            <person name="Ohm R."/>
            <person name="Martin F."/>
            <person name="Silar P."/>
            <person name="Natvig D."/>
            <person name="Lalanne C."/>
            <person name="Gautier V."/>
            <person name="Ament-Velasquez S.L."/>
            <person name="Kruys A."/>
            <person name="Hutchinson M.I."/>
            <person name="Powell A.J."/>
            <person name="Barry K."/>
            <person name="Miller A.N."/>
            <person name="Grigoriev I.V."/>
            <person name="Debuchy R."/>
            <person name="Gladieux P."/>
            <person name="Thoren M.H."/>
            <person name="Johannesson H."/>
        </authorList>
    </citation>
    <scope>NUCLEOTIDE SEQUENCE</scope>
    <source>
        <strain evidence="2">CBS 123565</strain>
    </source>
</reference>
<dbReference type="InterPro" id="IPR018606">
    <property type="entry name" value="Arb1"/>
</dbReference>
<reference evidence="2" key="1">
    <citation type="journal article" date="2023" name="Mol. Phylogenet. Evol.">
        <title>Genome-scale phylogeny and comparative genomics of the fungal order Sordariales.</title>
        <authorList>
            <person name="Hensen N."/>
            <person name="Bonometti L."/>
            <person name="Westerberg I."/>
            <person name="Brannstrom I.O."/>
            <person name="Guillou S."/>
            <person name="Cros-Aarteil S."/>
            <person name="Calhoun S."/>
            <person name="Haridas S."/>
            <person name="Kuo A."/>
            <person name="Mondo S."/>
            <person name="Pangilinan J."/>
            <person name="Riley R."/>
            <person name="LaButti K."/>
            <person name="Andreopoulos B."/>
            <person name="Lipzen A."/>
            <person name="Chen C."/>
            <person name="Yan M."/>
            <person name="Daum C."/>
            <person name="Ng V."/>
            <person name="Clum A."/>
            <person name="Steindorff A."/>
            <person name="Ohm R.A."/>
            <person name="Martin F."/>
            <person name="Silar P."/>
            <person name="Natvig D.O."/>
            <person name="Lalanne C."/>
            <person name="Gautier V."/>
            <person name="Ament-Velasquez S.L."/>
            <person name="Kruys A."/>
            <person name="Hutchinson M.I."/>
            <person name="Powell A.J."/>
            <person name="Barry K."/>
            <person name="Miller A.N."/>
            <person name="Grigoriev I.V."/>
            <person name="Debuchy R."/>
            <person name="Gladieux P."/>
            <person name="Hiltunen Thoren M."/>
            <person name="Johannesson H."/>
        </authorList>
    </citation>
    <scope>NUCLEOTIDE SEQUENCE</scope>
    <source>
        <strain evidence="2">CBS 123565</strain>
    </source>
</reference>
<dbReference type="GO" id="GO:0033167">
    <property type="term" value="C:ARC complex"/>
    <property type="evidence" value="ECO:0007669"/>
    <property type="project" value="InterPro"/>
</dbReference>
<evidence type="ECO:0000256" key="1">
    <source>
        <dbReference type="SAM" id="MobiDB-lite"/>
    </source>
</evidence>
<dbReference type="EMBL" id="MU853432">
    <property type="protein sequence ID" value="KAK4130730.1"/>
    <property type="molecule type" value="Genomic_DNA"/>
</dbReference>
<dbReference type="AlphaFoldDB" id="A0AAN6Z9F9"/>
<proteinExistence type="predicted"/>
<sequence length="475" mass="53225">MSSSPDLGSAPLVKGDAPACHPSLPLGKDGRVQVVGDKSNDHKKKKRRSNRSKKGSGFEEYFCDPPMTPAEHNEEQTVIYAPHRPFVDRIEECIQRYRARRRLDSRRENMFSKYLTLGGVDATVRQFQGSRNLTEDVLADATKSAVREMTADDVIQRGGDENNDPRFYNPNYPEHWEVDFTGVASGFLSEHLQNYCGASLDDVWTSVEVVSNFLKYVVRHDVCPEYSRDLKNAQAVCEQAISEIPAIGNLFELVPGDFNAALRALHCKTEDNSGQRFGNYTEMAVPDITQAQKTKASTLAILLGHEHTKAYHTWTVTKTIEHTFEVCKINLPNSAIHAKYKTVNDHFANDPDIQACGTILARPVVIKNGWDNTMTETIPPDAARAYKFVLEESILQLLTVGMKLTMGVCIMDSGFTFIRYLKDIKPSFYVFLPQELMLKYKEPVLNGRPGPSIHQDEDGDVLAGIPFGDGEDQDD</sequence>
<gene>
    <name evidence="2" type="ORF">BT67DRAFT_208801</name>
</gene>
<dbReference type="Pfam" id="PF09692">
    <property type="entry name" value="Arb1"/>
    <property type="match status" value="1"/>
</dbReference>
<evidence type="ECO:0000313" key="2">
    <source>
        <dbReference type="EMBL" id="KAK4130730.1"/>
    </source>
</evidence>
<evidence type="ECO:0000313" key="3">
    <source>
        <dbReference type="Proteomes" id="UP001304895"/>
    </source>
</evidence>